<dbReference type="SUPFAM" id="SSF56925">
    <property type="entry name" value="OMPA-like"/>
    <property type="match status" value="1"/>
</dbReference>
<organism evidence="1">
    <name type="scientific">marine sediment metagenome</name>
    <dbReference type="NCBI Taxonomy" id="412755"/>
    <lineage>
        <taxon>unclassified sequences</taxon>
        <taxon>metagenomes</taxon>
        <taxon>ecological metagenomes</taxon>
    </lineage>
</organism>
<evidence type="ECO:0008006" key="2">
    <source>
        <dbReference type="Google" id="ProtNLM"/>
    </source>
</evidence>
<comment type="caution">
    <text evidence="1">The sequence shown here is derived from an EMBL/GenBank/DDBJ whole genome shotgun (WGS) entry which is preliminary data.</text>
</comment>
<dbReference type="InterPro" id="IPR011250">
    <property type="entry name" value="OMP/PagP_B-barrel"/>
</dbReference>
<evidence type="ECO:0000313" key="1">
    <source>
        <dbReference type="EMBL" id="GAH03856.1"/>
    </source>
</evidence>
<name>X1C715_9ZZZZ</name>
<feature type="non-terminal residue" evidence="1">
    <location>
        <position position="206"/>
    </location>
</feature>
<protein>
    <recommendedName>
        <fullName evidence="2">Outer membrane protein beta-barrel domain-containing protein</fullName>
    </recommendedName>
</protein>
<dbReference type="AlphaFoldDB" id="X1C715"/>
<sequence>MKKFTISFLILFTSLLSAQVMQNEEPAALVPPTESKFLSDQIIVQGLYIRTLGNFNEVWSSGTGAYVNYGMYFPDHNTLNFQVGYIDYKLADDLDSLNGSFNVIPLLIGGKYFFSDSRFMPYVSFMNGINIISQTIAFHVEEIFDEEGNLIDEEIHFDESSGDTRLVRYAFQVGLGIMINIVSSLNVDLAVKYNSHFYQHEAMNTG</sequence>
<gene>
    <name evidence="1" type="ORF">S01H4_42088</name>
</gene>
<dbReference type="Gene3D" id="2.40.160.20">
    <property type="match status" value="1"/>
</dbReference>
<proteinExistence type="predicted"/>
<reference evidence="1" key="1">
    <citation type="journal article" date="2014" name="Front. Microbiol.">
        <title>High frequency of phylogenetically diverse reductive dehalogenase-homologous genes in deep subseafloor sedimentary metagenomes.</title>
        <authorList>
            <person name="Kawai M."/>
            <person name="Futagami T."/>
            <person name="Toyoda A."/>
            <person name="Takaki Y."/>
            <person name="Nishi S."/>
            <person name="Hori S."/>
            <person name="Arai W."/>
            <person name="Tsubouchi T."/>
            <person name="Morono Y."/>
            <person name="Uchiyama I."/>
            <person name="Ito T."/>
            <person name="Fujiyama A."/>
            <person name="Inagaki F."/>
            <person name="Takami H."/>
        </authorList>
    </citation>
    <scope>NUCLEOTIDE SEQUENCE</scope>
    <source>
        <strain evidence="1">Expedition CK06-06</strain>
    </source>
</reference>
<dbReference type="EMBL" id="BART01023079">
    <property type="protein sequence ID" value="GAH03856.1"/>
    <property type="molecule type" value="Genomic_DNA"/>
</dbReference>
<accession>X1C715</accession>